<evidence type="ECO:0000259" key="1">
    <source>
        <dbReference type="Pfam" id="PF09500"/>
    </source>
</evidence>
<name>A0A3P3VN64_9GAMM</name>
<sequence>MLPDTMDCQKPQQLAERLEARIVQQIPLLAAMQLCFDEYDGQRLRLSAPLAPNINDKGTAFGGSLATLATITGWCYTTLLADRIGANEVVVAESQMSYLAPVEGRLQSRCEMDDPHLLEQFLARLAAQGRASLQLKVIIGEEAEPALSYCGRYVARLRSPL</sequence>
<dbReference type="SUPFAM" id="SSF54637">
    <property type="entry name" value="Thioesterase/thiol ester dehydrase-isomerase"/>
    <property type="match status" value="1"/>
</dbReference>
<evidence type="ECO:0000313" key="2">
    <source>
        <dbReference type="EMBL" id="RRJ84050.1"/>
    </source>
</evidence>
<dbReference type="InterPro" id="IPR029069">
    <property type="entry name" value="HotDog_dom_sf"/>
</dbReference>
<feature type="domain" description="Thioesterase putative" evidence="1">
    <location>
        <begin position="16"/>
        <end position="155"/>
    </location>
</feature>
<dbReference type="Pfam" id="PF09500">
    <property type="entry name" value="YiiD_C"/>
    <property type="match status" value="1"/>
</dbReference>
<dbReference type="Gene3D" id="3.10.129.10">
    <property type="entry name" value="Hotdog Thioesterase"/>
    <property type="match status" value="1"/>
</dbReference>
<evidence type="ECO:0000313" key="3">
    <source>
        <dbReference type="Proteomes" id="UP000280792"/>
    </source>
</evidence>
<reference evidence="2 3" key="2">
    <citation type="submission" date="2018-12" db="EMBL/GenBank/DDBJ databases">
        <title>Simiduia agarivorans gen. nov., sp. nov., a marine, agarolytic bacterium isolated from shallow coastal water from Keelung, Taiwan.</title>
        <authorList>
            <person name="Shieh W.Y."/>
        </authorList>
    </citation>
    <scope>NUCLEOTIDE SEQUENCE [LARGE SCALE GENOMIC DNA]</scope>
    <source>
        <strain evidence="2 3">GTF-13</strain>
    </source>
</reference>
<reference evidence="2 3" key="1">
    <citation type="submission" date="2018-08" db="EMBL/GenBank/DDBJ databases">
        <authorList>
            <person name="Khan S.A."/>
        </authorList>
    </citation>
    <scope>NUCLEOTIDE SEQUENCE [LARGE SCALE GENOMIC DNA]</scope>
    <source>
        <strain evidence="2 3">GTF-13</strain>
    </source>
</reference>
<dbReference type="InterPro" id="IPR012660">
    <property type="entry name" value="YiiD_C"/>
</dbReference>
<dbReference type="AlphaFoldDB" id="A0A3P3VN64"/>
<protein>
    <recommendedName>
        <fullName evidence="1">Thioesterase putative domain-containing protein</fullName>
    </recommendedName>
</protein>
<dbReference type="RefSeq" id="WP_125014476.1">
    <property type="nucleotide sequence ID" value="NZ_QWEZ01000001.1"/>
</dbReference>
<dbReference type="EMBL" id="QWEZ01000001">
    <property type="protein sequence ID" value="RRJ84050.1"/>
    <property type="molecule type" value="Genomic_DNA"/>
</dbReference>
<dbReference type="NCBIfam" id="TIGR02447">
    <property type="entry name" value="yiiD_Cterm"/>
    <property type="match status" value="1"/>
</dbReference>
<proteinExistence type="predicted"/>
<gene>
    <name evidence="2" type="ORF">D0544_02715</name>
</gene>
<comment type="caution">
    <text evidence="2">The sequence shown here is derived from an EMBL/GenBank/DDBJ whole genome shotgun (WGS) entry which is preliminary data.</text>
</comment>
<dbReference type="Proteomes" id="UP000280792">
    <property type="component" value="Unassembled WGS sequence"/>
</dbReference>
<accession>A0A3P3VN64</accession>
<keyword evidence="3" id="KW-1185">Reference proteome</keyword>
<organism evidence="2 3">
    <name type="scientific">Aestuariirhabdus litorea</name>
    <dbReference type="NCBI Taxonomy" id="2528527"/>
    <lineage>
        <taxon>Bacteria</taxon>
        <taxon>Pseudomonadati</taxon>
        <taxon>Pseudomonadota</taxon>
        <taxon>Gammaproteobacteria</taxon>
        <taxon>Oceanospirillales</taxon>
        <taxon>Aestuariirhabdaceae</taxon>
        <taxon>Aestuariirhabdus</taxon>
    </lineage>
</organism>